<gene>
    <name evidence="2" type="ORF">SFSGTM_02580</name>
</gene>
<reference evidence="3" key="1">
    <citation type="submission" date="2019-11" db="EMBL/GenBank/DDBJ databases">
        <title>Isolation and characterization of a novel species in the genus Sulfuriferula.</title>
        <authorList>
            <person name="Mochizuki J."/>
            <person name="Kojima H."/>
            <person name="Fukui M."/>
        </authorList>
    </citation>
    <scope>NUCLEOTIDE SEQUENCE [LARGE SCALE GENOMIC DNA]</scope>
    <source>
        <strain evidence="3">SGTM</strain>
    </source>
</reference>
<dbReference type="Pfam" id="PF12705">
    <property type="entry name" value="PDDEXK_1"/>
    <property type="match status" value="1"/>
</dbReference>
<dbReference type="InterPro" id="IPR027417">
    <property type="entry name" value="P-loop_NTPase"/>
</dbReference>
<dbReference type="AlphaFoldDB" id="A0A809SG23"/>
<evidence type="ECO:0000313" key="2">
    <source>
        <dbReference type="EMBL" id="BBO99549.1"/>
    </source>
</evidence>
<keyword evidence="3" id="KW-1185">Reference proteome</keyword>
<dbReference type="SUPFAM" id="SSF52540">
    <property type="entry name" value="P-loop containing nucleoside triphosphate hydrolases"/>
    <property type="match status" value="1"/>
</dbReference>
<organism evidence="2 3">
    <name type="scientific">Sulfuriferula nivalis</name>
    <dbReference type="NCBI Taxonomy" id="2675298"/>
    <lineage>
        <taxon>Bacteria</taxon>
        <taxon>Pseudomonadati</taxon>
        <taxon>Pseudomonadota</taxon>
        <taxon>Betaproteobacteria</taxon>
        <taxon>Nitrosomonadales</taxon>
        <taxon>Sulfuricellaceae</taxon>
        <taxon>Sulfuriferula</taxon>
    </lineage>
</organism>
<dbReference type="Gene3D" id="3.90.320.10">
    <property type="match status" value="1"/>
</dbReference>
<proteinExistence type="predicted"/>
<feature type="domain" description="PD-(D/E)XK endonuclease-like" evidence="1">
    <location>
        <begin position="637"/>
        <end position="889"/>
    </location>
</feature>
<dbReference type="Proteomes" id="UP000463939">
    <property type="component" value="Chromosome"/>
</dbReference>
<dbReference type="EMBL" id="AP021881">
    <property type="protein sequence ID" value="BBO99549.1"/>
    <property type="molecule type" value="Genomic_DNA"/>
</dbReference>
<protein>
    <recommendedName>
        <fullName evidence="1">PD-(D/E)XK endonuclease-like domain-containing protein</fullName>
    </recommendedName>
</protein>
<dbReference type="SUPFAM" id="SSF52980">
    <property type="entry name" value="Restriction endonuclease-like"/>
    <property type="match status" value="1"/>
</dbReference>
<dbReference type="KEGG" id="sniv:SFSGTM_02580"/>
<dbReference type="InterPro" id="IPR011604">
    <property type="entry name" value="PDDEXK-like_dom_sf"/>
</dbReference>
<name>A0A809SG23_9PROT</name>
<dbReference type="InterPro" id="IPR038726">
    <property type="entry name" value="PDDEXK_AddAB-type"/>
</dbReference>
<sequence>MLPAFYARVARDIVAQCQLAQVELADALILVPNFHAAPLLYQQLAVASEREVIIPPPVLTLPAWAQSVTLNTPTLASSQRSALLYQALKAQGWFDTALLWAMCDEIAHLFDELTHQAVDMPLDVDEFAAQLLSYYQVQQHQAVTFEARLVHDLWFALNQTADSPAAHYALQLAQLAEQSRAPLFVVGLSSLSRLEQRFLARYAEHASVNYYHLEDALTPIAQTLSAAWPETLAVPLRQRALQLRQTLPVNPIAPRLSYCAATSLEDEARAADTQIRLWLHEGKRNIAVVVQDRVSARRLRALLERAQILVADETGWTLDTTTASTVVMRWVAVLLTGANHVDVLDLMKSPHVLNELDSEQRLLAVHQLEQGLRQHGPAQGWARLIALLPADALVAQAVLSALQDAALLVNTQRMNSLAGWLDQLQSSLQLLGVSQCLVDDAAGVALIDVLRQRRMELAGDVGLFELAEFHRWLSRELASAAFVETDVDSPVIFTHLAATRLRQFDAALLLGADARNLPSLPQQGVFFNQSVRSALGLPTRAQAVAQVQADLQQLLLTTAPVQVLWQSLIEGELNPVSAWLERLDSVSQLAWGGSLVNQDLHAQAAVAMVISADNAVLPVRQPMPQPSVPSELIPSKISVSAYNALLACPYQYYARYMLGLNAVDDISADVEKSDYGQVVHLILRHFHEQHASVMALGREAAIAALIEQSDVDFAPLMVNDYFARAWHVRWLAQVESYIDWQILREQEGWYWYQGEVDASQVLALDAGYAIKLHGRLDRIDKLGDNYAVLDYKTSNGKELQNKVDKGKEEDVQLLAYALLLSEDIVQAAFVSLDDDAVSSFDLAQEPEAAAETCATRLVTIFNQLHQSAPLPANGIAKVCQYCEMRGVCRQDYWV</sequence>
<dbReference type="RefSeq" id="WP_162083587.1">
    <property type="nucleotide sequence ID" value="NZ_AP021881.1"/>
</dbReference>
<evidence type="ECO:0000259" key="1">
    <source>
        <dbReference type="Pfam" id="PF12705"/>
    </source>
</evidence>
<dbReference type="InterPro" id="IPR011335">
    <property type="entry name" value="Restrct_endonuc-II-like"/>
</dbReference>
<accession>A0A809SG23</accession>
<evidence type="ECO:0000313" key="3">
    <source>
        <dbReference type="Proteomes" id="UP000463939"/>
    </source>
</evidence>